<dbReference type="Pfam" id="PF00528">
    <property type="entry name" value="BPD_transp_1"/>
    <property type="match status" value="1"/>
</dbReference>
<evidence type="ECO:0000256" key="5">
    <source>
        <dbReference type="ARBA" id="ARBA00022989"/>
    </source>
</evidence>
<dbReference type="AlphaFoldDB" id="A0A4Q5N454"/>
<evidence type="ECO:0000256" key="4">
    <source>
        <dbReference type="ARBA" id="ARBA00022692"/>
    </source>
</evidence>
<dbReference type="CDD" id="cd06261">
    <property type="entry name" value="TM_PBP2"/>
    <property type="match status" value="1"/>
</dbReference>
<feature type="transmembrane region" description="Helical" evidence="7">
    <location>
        <begin position="280"/>
        <end position="302"/>
    </location>
</feature>
<gene>
    <name evidence="10" type="ORF">EUA98_00220</name>
</gene>
<keyword evidence="11" id="KW-1185">Reference proteome</keyword>
<feature type="domain" description="ABC transmembrane type-1" evidence="9">
    <location>
        <begin position="104"/>
        <end position="302"/>
    </location>
</feature>
<feature type="region of interest" description="Disordered" evidence="8">
    <location>
        <begin position="331"/>
        <end position="368"/>
    </location>
</feature>
<dbReference type="GO" id="GO:0005886">
    <property type="term" value="C:plasma membrane"/>
    <property type="evidence" value="ECO:0007669"/>
    <property type="project" value="UniProtKB-SubCell"/>
</dbReference>
<dbReference type="RefSeq" id="WP_130100654.1">
    <property type="nucleotide sequence ID" value="NZ_SDWW01000001.1"/>
</dbReference>
<feature type="transmembrane region" description="Helical" evidence="7">
    <location>
        <begin position="39"/>
        <end position="61"/>
    </location>
</feature>
<sequence length="368" mass="38140">MTAIVVTETSGLTPLAPTRRRGLPGMALLRSTHGLQRGMLLTGLTIIAVFVVVAVLAPVLAPYGFNVDRADGVVFGTQQPPSAAHWFGTTVGGQDVLSRVIFGARTALAVIVLAVSISLLVGVPLGVVSGYVGGKVDRALVLVTDALYAFPSLLLAIVVAIMITNGRSTPLGGIFAAALSITVVFVPQYFRVVRNQTVSVKNEPFVDAARITGARPRRIIFRHVLPNVSQSIPVLATLNASEAILTLAGLGFLGFGIEPSSAAEWGYDLNKALSDTSNGIWWTGVYPGLAIVLVVTGVTLVGESLNDILNPMLRTRGGGATTADEAEIVADDAPSVADGGPRQAHDSPLDPDPDGLAAGAPLTEEAGR</sequence>
<keyword evidence="4 7" id="KW-0812">Transmembrane</keyword>
<dbReference type="PROSITE" id="PS50928">
    <property type="entry name" value="ABC_TM1"/>
    <property type="match status" value="1"/>
</dbReference>
<comment type="subcellular location">
    <subcellularLocation>
        <location evidence="1 7">Cell membrane</location>
        <topology evidence="1 7">Multi-pass membrane protein</topology>
    </subcellularLocation>
</comment>
<feature type="transmembrane region" description="Helical" evidence="7">
    <location>
        <begin position="107"/>
        <end position="132"/>
    </location>
</feature>
<evidence type="ECO:0000256" key="8">
    <source>
        <dbReference type="SAM" id="MobiDB-lite"/>
    </source>
</evidence>
<dbReference type="PANTHER" id="PTHR43386">
    <property type="entry name" value="OLIGOPEPTIDE TRANSPORT SYSTEM PERMEASE PROTEIN APPC"/>
    <property type="match status" value="1"/>
</dbReference>
<reference evidence="10 11" key="1">
    <citation type="submission" date="2019-01" db="EMBL/GenBank/DDBJ databases">
        <title>Novel species of Cellulomonas.</title>
        <authorList>
            <person name="Liu Q."/>
            <person name="Xin Y.-H."/>
        </authorList>
    </citation>
    <scope>NUCLEOTIDE SEQUENCE [LARGE SCALE GENOMIC DNA]</scope>
    <source>
        <strain evidence="10 11">HLT2-17</strain>
    </source>
</reference>
<keyword evidence="6 7" id="KW-0472">Membrane</keyword>
<proteinExistence type="inferred from homology"/>
<keyword evidence="2 7" id="KW-0813">Transport</keyword>
<evidence type="ECO:0000256" key="3">
    <source>
        <dbReference type="ARBA" id="ARBA00022475"/>
    </source>
</evidence>
<feature type="transmembrane region" description="Helical" evidence="7">
    <location>
        <begin position="169"/>
        <end position="190"/>
    </location>
</feature>
<accession>A0A4Q5N454</accession>
<dbReference type="GO" id="GO:0055085">
    <property type="term" value="P:transmembrane transport"/>
    <property type="evidence" value="ECO:0007669"/>
    <property type="project" value="InterPro"/>
</dbReference>
<dbReference type="PANTHER" id="PTHR43386:SF1">
    <property type="entry name" value="D,D-DIPEPTIDE TRANSPORT SYSTEM PERMEASE PROTEIN DDPC-RELATED"/>
    <property type="match status" value="1"/>
</dbReference>
<dbReference type="Proteomes" id="UP000293764">
    <property type="component" value="Unassembled WGS sequence"/>
</dbReference>
<evidence type="ECO:0000313" key="11">
    <source>
        <dbReference type="Proteomes" id="UP000293764"/>
    </source>
</evidence>
<evidence type="ECO:0000259" key="9">
    <source>
        <dbReference type="PROSITE" id="PS50928"/>
    </source>
</evidence>
<dbReference type="EMBL" id="SDWW01000001">
    <property type="protein sequence ID" value="RYV52955.1"/>
    <property type="molecule type" value="Genomic_DNA"/>
</dbReference>
<evidence type="ECO:0000256" key="7">
    <source>
        <dbReference type="RuleBase" id="RU363032"/>
    </source>
</evidence>
<evidence type="ECO:0000313" key="10">
    <source>
        <dbReference type="EMBL" id="RYV52955.1"/>
    </source>
</evidence>
<feature type="transmembrane region" description="Helical" evidence="7">
    <location>
        <begin position="232"/>
        <end position="257"/>
    </location>
</feature>
<dbReference type="Pfam" id="PF12911">
    <property type="entry name" value="OppC_N"/>
    <property type="match status" value="1"/>
</dbReference>
<organism evidence="10 11">
    <name type="scientific">Pengzhenrongella frigida</name>
    <dbReference type="NCBI Taxonomy" id="1259133"/>
    <lineage>
        <taxon>Bacteria</taxon>
        <taxon>Bacillati</taxon>
        <taxon>Actinomycetota</taxon>
        <taxon>Actinomycetes</taxon>
        <taxon>Micrococcales</taxon>
        <taxon>Pengzhenrongella</taxon>
    </lineage>
</organism>
<dbReference type="SUPFAM" id="SSF161098">
    <property type="entry name" value="MetI-like"/>
    <property type="match status" value="1"/>
</dbReference>
<evidence type="ECO:0000256" key="1">
    <source>
        <dbReference type="ARBA" id="ARBA00004651"/>
    </source>
</evidence>
<dbReference type="InterPro" id="IPR035906">
    <property type="entry name" value="MetI-like_sf"/>
</dbReference>
<comment type="similarity">
    <text evidence="7">Belongs to the binding-protein-dependent transport system permease family.</text>
</comment>
<evidence type="ECO:0000256" key="6">
    <source>
        <dbReference type="ARBA" id="ARBA00023136"/>
    </source>
</evidence>
<comment type="caution">
    <text evidence="10">The sequence shown here is derived from an EMBL/GenBank/DDBJ whole genome shotgun (WGS) entry which is preliminary data.</text>
</comment>
<evidence type="ECO:0000256" key="2">
    <source>
        <dbReference type="ARBA" id="ARBA00022448"/>
    </source>
</evidence>
<keyword evidence="3" id="KW-1003">Cell membrane</keyword>
<feature type="transmembrane region" description="Helical" evidence="7">
    <location>
        <begin position="139"/>
        <end position="163"/>
    </location>
</feature>
<keyword evidence="5 7" id="KW-1133">Transmembrane helix</keyword>
<protein>
    <submittedName>
        <fullName evidence="10">ABC transporter permease</fullName>
    </submittedName>
</protein>
<dbReference type="InterPro" id="IPR000515">
    <property type="entry name" value="MetI-like"/>
</dbReference>
<dbReference type="Gene3D" id="1.10.3720.10">
    <property type="entry name" value="MetI-like"/>
    <property type="match status" value="1"/>
</dbReference>
<dbReference type="OrthoDB" id="9812701at2"/>
<dbReference type="InterPro" id="IPR025966">
    <property type="entry name" value="OppC_N"/>
</dbReference>
<name>A0A4Q5N454_9MICO</name>
<dbReference type="InterPro" id="IPR050366">
    <property type="entry name" value="BP-dependent_transpt_permease"/>
</dbReference>